<dbReference type="EMBL" id="GEBQ01005139">
    <property type="protein sequence ID" value="JAT34838.1"/>
    <property type="molecule type" value="Transcribed_RNA"/>
</dbReference>
<feature type="region of interest" description="Disordered" evidence="1">
    <location>
        <begin position="100"/>
        <end position="129"/>
    </location>
</feature>
<name>A0A1B6MFW3_9HEMI</name>
<accession>A0A1B6MFW3</accession>
<protein>
    <submittedName>
        <fullName evidence="2">Uncharacterized protein</fullName>
    </submittedName>
</protein>
<feature type="region of interest" description="Disordered" evidence="1">
    <location>
        <begin position="253"/>
        <end position="363"/>
    </location>
</feature>
<proteinExistence type="predicted"/>
<dbReference type="AlphaFoldDB" id="A0A1B6MFW3"/>
<feature type="non-terminal residue" evidence="2">
    <location>
        <position position="1"/>
    </location>
</feature>
<gene>
    <name evidence="2" type="ORF">g.51633</name>
</gene>
<evidence type="ECO:0000313" key="2">
    <source>
        <dbReference type="EMBL" id="JAT34838.1"/>
    </source>
</evidence>
<feature type="compositionally biased region" description="Basic and acidic residues" evidence="1">
    <location>
        <begin position="106"/>
        <end position="128"/>
    </location>
</feature>
<feature type="compositionally biased region" description="Basic residues" evidence="1">
    <location>
        <begin position="273"/>
        <end position="287"/>
    </location>
</feature>
<organism evidence="2">
    <name type="scientific">Graphocephala atropunctata</name>
    <dbReference type="NCBI Taxonomy" id="36148"/>
    <lineage>
        <taxon>Eukaryota</taxon>
        <taxon>Metazoa</taxon>
        <taxon>Ecdysozoa</taxon>
        <taxon>Arthropoda</taxon>
        <taxon>Hexapoda</taxon>
        <taxon>Insecta</taxon>
        <taxon>Pterygota</taxon>
        <taxon>Neoptera</taxon>
        <taxon>Paraneoptera</taxon>
        <taxon>Hemiptera</taxon>
        <taxon>Auchenorrhyncha</taxon>
        <taxon>Membracoidea</taxon>
        <taxon>Cicadellidae</taxon>
        <taxon>Cicadellinae</taxon>
        <taxon>Cicadellini</taxon>
        <taxon>Graphocephala</taxon>
    </lineage>
</organism>
<evidence type="ECO:0000256" key="1">
    <source>
        <dbReference type="SAM" id="MobiDB-lite"/>
    </source>
</evidence>
<feature type="region of interest" description="Disordered" evidence="1">
    <location>
        <begin position="379"/>
        <end position="399"/>
    </location>
</feature>
<sequence length="399" mass="45214">PENEFNIYAEIGRGLATLAKDLRDLISDFMKQLSDPADKIKDEVGNLKSSLRGKQDGRDNVIKGLAQMVKDVRSVVFRVLGSLTSSTDGMKKTFADHLKGSVPTDQHLKDVSEHVGYEDVSSDDEKSDSYSFFYEDTTPSVANKTKPSAEQSVDGADSQEMMLKRQSRHSHANTRLETVKPSYSIITPETDPNTHSKNYHKLPMVNNIEENDIEKDHEGKKKQLSGIENNKQIGKLHGRSNGQPLRIAKIFKAFPSRNDGNSNDGENEMKVSSVKKPKMSKRRRRLLGGRPRTYKTTSSPKLKDDQQLGLNHDNILNTKKFSHDNGVYKDFPTTVPRSRLSHSQSDKRLKNRIRQHEKVEKDESRIDFNKLFDSIQTQENSVEPLEYHKNVAKPSRPPS</sequence>
<feature type="compositionally biased region" description="Basic and acidic residues" evidence="1">
    <location>
        <begin position="344"/>
        <end position="363"/>
    </location>
</feature>
<reference evidence="2" key="1">
    <citation type="submission" date="2015-11" db="EMBL/GenBank/DDBJ databases">
        <title>De novo transcriptome assembly of four potential Pierce s Disease insect vectors from Arizona vineyards.</title>
        <authorList>
            <person name="Tassone E.E."/>
        </authorList>
    </citation>
    <scope>NUCLEOTIDE SEQUENCE</scope>
</reference>